<feature type="region of interest" description="Disordered" evidence="1">
    <location>
        <begin position="1"/>
        <end position="48"/>
    </location>
</feature>
<feature type="compositionally biased region" description="Low complexity" evidence="1">
    <location>
        <begin position="72"/>
        <end position="90"/>
    </location>
</feature>
<evidence type="ECO:0000313" key="3">
    <source>
        <dbReference type="Proteomes" id="UP001610334"/>
    </source>
</evidence>
<feature type="region of interest" description="Disordered" evidence="1">
    <location>
        <begin position="62"/>
        <end position="133"/>
    </location>
</feature>
<sequence>MSDHQERGTSDSTSSPKPDPQSKNDENTPADSKHDGAHTEPLASRIQKSASVLARNAFISSIPGGDTAQLLSDGSKAAPSSSSSSALAAAEKYRETSDPVSSSSRDRSSQGHAETFRSSPTTQPGGFELPGLTENEFQSTSVGDFTEILNDTSKGKGKGKEATVGSSAADNYLDPTPTLLPTDGDAVVSLLSDTTFDPEFPPSANEHPEYVETELGPPQLTPDEIKMIESFRRQLPLGLQSQQTPGSSNQLNHLSLVPDIGSFLDTLPGPNSATTHATSLRDEVLTSLPGAADWIAVEEKYHDEVWGYLQPTLEAAAKEIESNRDSSNTEDGPAVRRLKMILNHMQH</sequence>
<name>A0ABR4HRJ1_9EURO</name>
<evidence type="ECO:0000313" key="2">
    <source>
        <dbReference type="EMBL" id="KAL2818110.1"/>
    </source>
</evidence>
<proteinExistence type="predicted"/>
<gene>
    <name evidence="2" type="ORF">BJX63DRAFT_84551</name>
</gene>
<dbReference type="EMBL" id="JBFXLT010000015">
    <property type="protein sequence ID" value="KAL2818110.1"/>
    <property type="molecule type" value="Genomic_DNA"/>
</dbReference>
<organism evidence="2 3">
    <name type="scientific">Aspergillus granulosus</name>
    <dbReference type="NCBI Taxonomy" id="176169"/>
    <lineage>
        <taxon>Eukaryota</taxon>
        <taxon>Fungi</taxon>
        <taxon>Dikarya</taxon>
        <taxon>Ascomycota</taxon>
        <taxon>Pezizomycotina</taxon>
        <taxon>Eurotiomycetes</taxon>
        <taxon>Eurotiomycetidae</taxon>
        <taxon>Eurotiales</taxon>
        <taxon>Aspergillaceae</taxon>
        <taxon>Aspergillus</taxon>
        <taxon>Aspergillus subgen. Nidulantes</taxon>
    </lineage>
</organism>
<keyword evidence="3" id="KW-1185">Reference proteome</keyword>
<evidence type="ECO:0000256" key="1">
    <source>
        <dbReference type="SAM" id="MobiDB-lite"/>
    </source>
</evidence>
<comment type="caution">
    <text evidence="2">The sequence shown here is derived from an EMBL/GenBank/DDBJ whole genome shotgun (WGS) entry which is preliminary data.</text>
</comment>
<feature type="region of interest" description="Disordered" evidence="1">
    <location>
        <begin position="148"/>
        <end position="180"/>
    </location>
</feature>
<feature type="compositionally biased region" description="Polar residues" evidence="1">
    <location>
        <begin position="110"/>
        <end position="124"/>
    </location>
</feature>
<feature type="compositionally biased region" description="Basic and acidic residues" evidence="1">
    <location>
        <begin position="20"/>
        <end position="38"/>
    </location>
</feature>
<accession>A0ABR4HRJ1</accession>
<protein>
    <submittedName>
        <fullName evidence="2">Uncharacterized protein</fullName>
    </submittedName>
</protein>
<reference evidence="2 3" key="1">
    <citation type="submission" date="2024-07" db="EMBL/GenBank/DDBJ databases">
        <title>Section-level genome sequencing and comparative genomics of Aspergillus sections Usti and Cavernicolus.</title>
        <authorList>
            <consortium name="Lawrence Berkeley National Laboratory"/>
            <person name="Nybo J.L."/>
            <person name="Vesth T.C."/>
            <person name="Theobald S."/>
            <person name="Frisvad J.C."/>
            <person name="Larsen T.O."/>
            <person name="Kjaerboelling I."/>
            <person name="Rothschild-Mancinelli K."/>
            <person name="Lyhne E.K."/>
            <person name="Kogle M.E."/>
            <person name="Barry K."/>
            <person name="Clum A."/>
            <person name="Na H."/>
            <person name="Ledsgaard L."/>
            <person name="Lin J."/>
            <person name="Lipzen A."/>
            <person name="Kuo A."/>
            <person name="Riley R."/>
            <person name="Mondo S."/>
            <person name="Labutti K."/>
            <person name="Haridas S."/>
            <person name="Pangalinan J."/>
            <person name="Salamov A.A."/>
            <person name="Simmons B.A."/>
            <person name="Magnuson J.K."/>
            <person name="Chen J."/>
            <person name="Drula E."/>
            <person name="Henrissat B."/>
            <person name="Wiebenga A."/>
            <person name="Lubbers R.J."/>
            <person name="Gomes A.C."/>
            <person name="Makela M.R."/>
            <person name="Stajich J."/>
            <person name="Grigoriev I.V."/>
            <person name="Mortensen U.H."/>
            <person name="De Vries R.P."/>
            <person name="Baker S.E."/>
            <person name="Andersen M.R."/>
        </authorList>
    </citation>
    <scope>NUCLEOTIDE SEQUENCE [LARGE SCALE GENOMIC DNA]</scope>
    <source>
        <strain evidence="2 3">CBS 588.65</strain>
    </source>
</reference>
<dbReference type="Proteomes" id="UP001610334">
    <property type="component" value="Unassembled WGS sequence"/>
</dbReference>